<feature type="compositionally biased region" description="Polar residues" evidence="7">
    <location>
        <begin position="918"/>
        <end position="929"/>
    </location>
</feature>
<evidence type="ECO:0000256" key="2">
    <source>
        <dbReference type="ARBA" id="ARBA00022723"/>
    </source>
</evidence>
<organism evidence="9 10">
    <name type="scientific">Carya illinoinensis</name>
    <name type="common">Pecan</name>
    <dbReference type="NCBI Taxonomy" id="32201"/>
    <lineage>
        <taxon>Eukaryota</taxon>
        <taxon>Viridiplantae</taxon>
        <taxon>Streptophyta</taxon>
        <taxon>Embryophyta</taxon>
        <taxon>Tracheophyta</taxon>
        <taxon>Spermatophyta</taxon>
        <taxon>Magnoliopsida</taxon>
        <taxon>eudicotyledons</taxon>
        <taxon>Gunneridae</taxon>
        <taxon>Pentapetalae</taxon>
        <taxon>rosids</taxon>
        <taxon>fabids</taxon>
        <taxon>Fagales</taxon>
        <taxon>Juglandaceae</taxon>
        <taxon>Carya</taxon>
    </lineage>
</organism>
<evidence type="ECO:0000256" key="7">
    <source>
        <dbReference type="SAM" id="MobiDB-lite"/>
    </source>
</evidence>
<accession>A0A922EX09</accession>
<dbReference type="InterPro" id="IPR007527">
    <property type="entry name" value="Znf_SWIM"/>
</dbReference>
<feature type="region of interest" description="Disordered" evidence="7">
    <location>
        <begin position="821"/>
        <end position="862"/>
    </location>
</feature>
<dbReference type="InterPro" id="IPR004330">
    <property type="entry name" value="FAR1_DNA_bnd_dom"/>
</dbReference>
<dbReference type="AlphaFoldDB" id="A0A922EX09"/>
<evidence type="ECO:0000313" key="10">
    <source>
        <dbReference type="Proteomes" id="UP000811246"/>
    </source>
</evidence>
<keyword evidence="6" id="KW-0539">Nucleus</keyword>
<name>A0A922EX09_CARIL</name>
<feature type="region of interest" description="Disordered" evidence="7">
    <location>
        <begin position="1"/>
        <end position="29"/>
    </location>
</feature>
<dbReference type="PANTHER" id="PTHR31669:SF283">
    <property type="entry name" value="PROTEIN FAR1-RELATED SEQUENCE"/>
    <property type="match status" value="1"/>
</dbReference>
<dbReference type="EMBL" id="CM031830">
    <property type="protein sequence ID" value="KAG6709383.1"/>
    <property type="molecule type" value="Genomic_DNA"/>
</dbReference>
<evidence type="ECO:0000256" key="6">
    <source>
        <dbReference type="RuleBase" id="RU367018"/>
    </source>
</evidence>
<evidence type="ECO:0000259" key="8">
    <source>
        <dbReference type="PROSITE" id="PS50966"/>
    </source>
</evidence>
<dbReference type="InterPro" id="IPR006564">
    <property type="entry name" value="Znf_PMZ"/>
</dbReference>
<feature type="region of interest" description="Disordered" evidence="7">
    <location>
        <begin position="86"/>
        <end position="134"/>
    </location>
</feature>
<keyword evidence="4 6" id="KW-0862">Zinc</keyword>
<evidence type="ECO:0000256" key="3">
    <source>
        <dbReference type="ARBA" id="ARBA00022771"/>
    </source>
</evidence>
<dbReference type="Pfam" id="PF10551">
    <property type="entry name" value="MULE"/>
    <property type="match status" value="1"/>
</dbReference>
<comment type="caution">
    <text evidence="9">The sequence shown here is derived from an EMBL/GenBank/DDBJ whole genome shotgun (WGS) entry which is preliminary data.</text>
</comment>
<feature type="domain" description="SWIM-type" evidence="8">
    <location>
        <begin position="676"/>
        <end position="714"/>
    </location>
</feature>
<dbReference type="Pfam" id="PF04434">
    <property type="entry name" value="SWIM"/>
    <property type="match status" value="1"/>
</dbReference>
<evidence type="ECO:0000256" key="1">
    <source>
        <dbReference type="ARBA" id="ARBA00005889"/>
    </source>
</evidence>
<protein>
    <recommendedName>
        <fullName evidence="6">Protein FAR1-RELATED SEQUENCE</fullName>
    </recommendedName>
</protein>
<dbReference type="GO" id="GO:0005634">
    <property type="term" value="C:nucleus"/>
    <property type="evidence" value="ECO:0007669"/>
    <property type="project" value="UniProtKB-SubCell"/>
</dbReference>
<evidence type="ECO:0000256" key="4">
    <source>
        <dbReference type="ARBA" id="ARBA00022833"/>
    </source>
</evidence>
<proteinExistence type="inferred from homology"/>
<feature type="compositionally biased region" description="Basic residues" evidence="7">
    <location>
        <begin position="840"/>
        <end position="854"/>
    </location>
</feature>
<dbReference type="InterPro" id="IPR018289">
    <property type="entry name" value="MULE_transposase_dom"/>
</dbReference>
<keyword evidence="3 5" id="KW-0863">Zinc-finger</keyword>
<gene>
    <name evidence="9" type="ORF">I3842_06G130200</name>
</gene>
<feature type="region of interest" description="Disordered" evidence="7">
    <location>
        <begin position="907"/>
        <end position="929"/>
    </location>
</feature>
<reference evidence="9" key="1">
    <citation type="submission" date="2021-01" db="EMBL/GenBank/DDBJ databases">
        <authorList>
            <person name="Lovell J.T."/>
            <person name="Bentley N."/>
            <person name="Bhattarai G."/>
            <person name="Jenkins J.W."/>
            <person name="Sreedasyam A."/>
            <person name="Alarcon Y."/>
            <person name="Bock C."/>
            <person name="Boston L."/>
            <person name="Carlson J."/>
            <person name="Cervantes K."/>
            <person name="Clermont K."/>
            <person name="Krom N."/>
            <person name="Kubenka K."/>
            <person name="Mamidi S."/>
            <person name="Mattison C."/>
            <person name="Monteros M."/>
            <person name="Pisani C."/>
            <person name="Plott C."/>
            <person name="Rajasekar S."/>
            <person name="Rhein H.S."/>
            <person name="Rohla C."/>
            <person name="Song M."/>
            <person name="Hilaire R.S."/>
            <person name="Shu S."/>
            <person name="Wells L."/>
            <person name="Wang X."/>
            <person name="Webber J."/>
            <person name="Heerema R.J."/>
            <person name="Klein P."/>
            <person name="Conner P."/>
            <person name="Grauke L."/>
            <person name="Grimwood J."/>
            <person name="Schmutz J."/>
            <person name="Randall J.J."/>
        </authorList>
    </citation>
    <scope>NUCLEOTIDE SEQUENCE</scope>
    <source>
        <tissue evidence="9">Leaf</tissue>
    </source>
</reference>
<comment type="function">
    <text evidence="6">Putative transcription activator involved in regulating light control of development.</text>
</comment>
<evidence type="ECO:0000313" key="9">
    <source>
        <dbReference type="EMBL" id="KAG6709383.1"/>
    </source>
</evidence>
<sequence>MEKGKDHASPITPTTTDASSNPPTQMIPRPFNLLGSTPPLAIPSTNLPTQVIPISPFVMDFSNYMHGHHPPLGYSWLPPPFLDRPDTNPSTWTSQGNPRPPTYSSPTPPIDLHSASSSNVDESEDAMPASTPHGDDTVHILGADTVHMEGADTVHKEGVDTVHTEGTDTVEEPKLDMVFNSEEELLGYYKRYGQQCGFGVMTQRSHRLEDGSLRYVTLGCARGGKARNRTSNVIRPRPTSKTDCKARINATLEKGVLKVSSVYNHHNHGLSPQKSRFFRCNREVSESVKRVLDINDQAGIRMNKSFASLVQEAGGFENLPFNEKDCRNYIDKARHLRLGKGGAGALREYFARMQYKNDGFFSLIDMDDDGRLKNVFWADARSRAAYKYFGDVVTFDTTYLTNRYGMPFAPFVGVNHHGQSILLGAGLISNEDTETFTWLFQTWLNCMDGEAPKAIITDQDRAMKNAIALVFPNCRHRFCLWHILKKLPEKLGAHGAYKTGLKSKLLNCVYDSQTIQDFESSWDVLISKYNLQENVWLQSLYAERMCWAPVFMKDVFWAGMSTTQRSESMNAFFDGYVHAKTNLKEFVDQFDNALRKKIENENASDFQSFNVVIPVVSPSPLEKIFQNIYTCNKFREVQKEVIGMLATLFTLHQKDGVIATYRVEDEVDVDGFIKEVTHKVYFNEAECEVKCSCALFEMRGILCRHVLAIMRVNKVRSVPEKYILDRWRKDIKRTYTLIRSSYDMVDQRPEVRRYSRIIKKCYEVATNAASCDEYTEDMVVQLDAMNIAYCTAKPPSKVAVTSAEGIEGGSSKKVLSPLVVKGKGRPPSLRKKSMVERVKPTTKKQSQKGKRKQPHGIEGESLSTCRSLFQQTDVGTQHLNLVQPQSYTSEVLDMSVTELGFAVNETQESMQLKMDGSQPDSTPGTQPWQ</sequence>
<feature type="compositionally biased region" description="Basic residues" evidence="7">
    <location>
        <begin position="822"/>
        <end position="832"/>
    </location>
</feature>
<feature type="compositionally biased region" description="Polar residues" evidence="7">
    <location>
        <begin position="87"/>
        <end position="97"/>
    </location>
</feature>
<dbReference type="PANTHER" id="PTHR31669">
    <property type="entry name" value="PROTEIN FAR1-RELATED SEQUENCE 10-RELATED"/>
    <property type="match status" value="1"/>
</dbReference>
<dbReference type="GO" id="GO:0006355">
    <property type="term" value="P:regulation of DNA-templated transcription"/>
    <property type="evidence" value="ECO:0007669"/>
    <property type="project" value="UniProtKB-UniRule"/>
</dbReference>
<feature type="compositionally biased region" description="Pro residues" evidence="7">
    <location>
        <begin position="98"/>
        <end position="109"/>
    </location>
</feature>
<feature type="compositionally biased region" description="Polar residues" evidence="7">
    <location>
        <begin position="11"/>
        <end position="24"/>
    </location>
</feature>
<dbReference type="GO" id="GO:0008270">
    <property type="term" value="F:zinc ion binding"/>
    <property type="evidence" value="ECO:0007669"/>
    <property type="project" value="UniProtKB-UniRule"/>
</dbReference>
<comment type="similarity">
    <text evidence="1 6">Belongs to the FHY3/FAR1 family.</text>
</comment>
<dbReference type="SMART" id="SM00575">
    <property type="entry name" value="ZnF_PMZ"/>
    <property type="match status" value="1"/>
</dbReference>
<evidence type="ECO:0000256" key="5">
    <source>
        <dbReference type="PROSITE-ProRule" id="PRU00325"/>
    </source>
</evidence>
<dbReference type="Proteomes" id="UP000811246">
    <property type="component" value="Chromosome 6"/>
</dbReference>
<comment type="subcellular location">
    <subcellularLocation>
        <location evidence="6">Nucleus</location>
    </subcellularLocation>
</comment>
<dbReference type="Pfam" id="PF03101">
    <property type="entry name" value="FAR1"/>
    <property type="match status" value="1"/>
</dbReference>
<dbReference type="PROSITE" id="PS50966">
    <property type="entry name" value="ZF_SWIM"/>
    <property type="match status" value="1"/>
</dbReference>
<keyword evidence="2 6" id="KW-0479">Metal-binding</keyword>
<dbReference type="InterPro" id="IPR031052">
    <property type="entry name" value="FHY3/FAR1"/>
</dbReference>